<dbReference type="OrthoDB" id="875142at2"/>
<evidence type="ECO:0008006" key="3">
    <source>
        <dbReference type="Google" id="ProtNLM"/>
    </source>
</evidence>
<proteinExistence type="predicted"/>
<accession>A0A5R8WRL4</accession>
<organism evidence="1 2">
    <name type="scientific">Hymenobacter jeollabukensis</name>
    <dbReference type="NCBI Taxonomy" id="2025313"/>
    <lineage>
        <taxon>Bacteria</taxon>
        <taxon>Pseudomonadati</taxon>
        <taxon>Bacteroidota</taxon>
        <taxon>Cytophagia</taxon>
        <taxon>Cytophagales</taxon>
        <taxon>Hymenobacteraceae</taxon>
        <taxon>Hymenobacter</taxon>
    </lineage>
</organism>
<evidence type="ECO:0000313" key="2">
    <source>
        <dbReference type="Proteomes" id="UP000305517"/>
    </source>
</evidence>
<sequence length="264" mass="29952">MQLLLRLSGLTLLTLPVGCTIYTPLQPPAPVIQRQHEAEISGGMRLSGHVEAAVAYSPLPHVLLRAAAGGNPLVHMSPDTVRFRVRQREVAAGTYWLVNPQWLVGGLGGVGWGEGTHWYTRHSAPGLLNFRPDSLWSYRYEARYRRTFGEVYVHRLGGELFSFGGAYRLNAVRFTRFTNDGVATGFQRTWRHEPQIFVRYGGQRRERGGWLAFQLSSGLSWDARYRKPAGRAGNRDAVEPRQGGLYTTFSVILRPHYFWLRQRD</sequence>
<keyword evidence="2" id="KW-1185">Reference proteome</keyword>
<dbReference type="AlphaFoldDB" id="A0A5R8WRL4"/>
<name>A0A5R8WRL4_9BACT</name>
<comment type="caution">
    <text evidence="1">The sequence shown here is derived from an EMBL/GenBank/DDBJ whole genome shotgun (WGS) entry which is preliminary data.</text>
</comment>
<gene>
    <name evidence="1" type="ORF">FDY95_10745</name>
</gene>
<reference evidence="1 2" key="1">
    <citation type="submission" date="2019-05" db="EMBL/GenBank/DDBJ databases">
        <title>Hymenobacter edaphi sp. nov., isolated from abandoned arsenic-contaminated farmland soil.</title>
        <authorList>
            <person name="Nie L."/>
        </authorList>
    </citation>
    <scope>NUCLEOTIDE SEQUENCE [LARGE SCALE GENOMIC DNA]</scope>
    <source>
        <strain evidence="1 2">1-3-3-8</strain>
    </source>
</reference>
<dbReference type="RefSeq" id="WP_138077626.1">
    <property type="nucleotide sequence ID" value="NZ_VAJM01000004.1"/>
</dbReference>
<dbReference type="Proteomes" id="UP000305517">
    <property type="component" value="Unassembled WGS sequence"/>
</dbReference>
<protein>
    <recommendedName>
        <fullName evidence="3">DUF1207 domain-containing protein</fullName>
    </recommendedName>
</protein>
<evidence type="ECO:0000313" key="1">
    <source>
        <dbReference type="EMBL" id="TLM93103.1"/>
    </source>
</evidence>
<dbReference type="EMBL" id="VAJM01000004">
    <property type="protein sequence ID" value="TLM93103.1"/>
    <property type="molecule type" value="Genomic_DNA"/>
</dbReference>